<evidence type="ECO:0000256" key="1">
    <source>
        <dbReference type="SAM" id="SignalP"/>
    </source>
</evidence>
<organism evidence="2 3">
    <name type="scientific">Diatrype stigma</name>
    <dbReference type="NCBI Taxonomy" id="117547"/>
    <lineage>
        <taxon>Eukaryota</taxon>
        <taxon>Fungi</taxon>
        <taxon>Dikarya</taxon>
        <taxon>Ascomycota</taxon>
        <taxon>Pezizomycotina</taxon>
        <taxon>Sordariomycetes</taxon>
        <taxon>Xylariomycetidae</taxon>
        <taxon>Xylariales</taxon>
        <taxon>Diatrypaceae</taxon>
        <taxon>Diatrype</taxon>
    </lineage>
</organism>
<feature type="signal peptide" evidence="1">
    <location>
        <begin position="1"/>
        <end position="20"/>
    </location>
</feature>
<sequence>MKPASTHQLLLAGAASLAAAQYTFTVNQTVYTIDAVHGATFTVNGVTVTAYAPVATAADGDVVAALVSNVPYVYTVDGVKYTGGPDAVHPTPPSNVVYLTGAAAAPTPENGDANANAPPAPVYTVPPVPELGTSAEMIITTVKPAAKAKAKARAGAGAGARARNGGHDPTDPDVVLAHAEDVNPEIHTVEDLAAPGPDATSADFPDAFTDSAAAAAATTGAAATGSGTGAVVGVNATATAAASAATGPGGVVEVSSVPSVAGQSPTTTVSATATATAVGKSGTGAGGVEFAEGFFPGGVLVVLGATFFYLL</sequence>
<evidence type="ECO:0000313" key="3">
    <source>
        <dbReference type="Proteomes" id="UP001320420"/>
    </source>
</evidence>
<feature type="chain" id="PRO_5042994555" evidence="1">
    <location>
        <begin position="21"/>
        <end position="311"/>
    </location>
</feature>
<proteinExistence type="predicted"/>
<evidence type="ECO:0000313" key="2">
    <source>
        <dbReference type="EMBL" id="KAK7754275.1"/>
    </source>
</evidence>
<dbReference type="AlphaFoldDB" id="A0AAN9USE0"/>
<keyword evidence="1" id="KW-0732">Signal</keyword>
<keyword evidence="3" id="KW-1185">Reference proteome</keyword>
<gene>
    <name evidence="2" type="ORF">SLS62_003854</name>
</gene>
<comment type="caution">
    <text evidence="2">The sequence shown here is derived from an EMBL/GenBank/DDBJ whole genome shotgun (WGS) entry which is preliminary data.</text>
</comment>
<reference evidence="2 3" key="1">
    <citation type="submission" date="2024-02" db="EMBL/GenBank/DDBJ databases">
        <title>De novo assembly and annotation of 12 fungi associated with fruit tree decline syndrome in Ontario, Canada.</title>
        <authorList>
            <person name="Sulman M."/>
            <person name="Ellouze W."/>
            <person name="Ilyukhin E."/>
        </authorList>
    </citation>
    <scope>NUCLEOTIDE SEQUENCE [LARGE SCALE GENOMIC DNA]</scope>
    <source>
        <strain evidence="2 3">M11/M66-122</strain>
    </source>
</reference>
<dbReference type="EMBL" id="JAKJXP020000022">
    <property type="protein sequence ID" value="KAK7754275.1"/>
    <property type="molecule type" value="Genomic_DNA"/>
</dbReference>
<name>A0AAN9USE0_9PEZI</name>
<accession>A0AAN9USE0</accession>
<protein>
    <submittedName>
        <fullName evidence="2">Uncharacterized protein</fullName>
    </submittedName>
</protein>
<dbReference type="Proteomes" id="UP001320420">
    <property type="component" value="Unassembled WGS sequence"/>
</dbReference>